<dbReference type="AlphaFoldDB" id="A0A0G3GQX9"/>
<dbReference type="Proteomes" id="UP000035368">
    <property type="component" value="Chromosome"/>
</dbReference>
<dbReference type="KEGG" id="cei:CEPID_00395"/>
<proteinExistence type="predicted"/>
<evidence type="ECO:0000313" key="2">
    <source>
        <dbReference type="Proteomes" id="UP000035368"/>
    </source>
</evidence>
<protein>
    <submittedName>
        <fullName evidence="1">Uncharacterized protein</fullName>
    </submittedName>
</protein>
<dbReference type="PATRIC" id="fig|1050174.4.peg.84"/>
<dbReference type="RefSeq" id="WP_047239284.1">
    <property type="nucleotide sequence ID" value="NZ_CP011541.1"/>
</dbReference>
<reference evidence="1 2" key="1">
    <citation type="submission" date="2015-05" db="EMBL/GenBank/DDBJ databases">
        <title>Complete genome sequence of Corynebacterium epidermidicanis DSM 45586, isolated from the skin of a dog suffering from pruritus.</title>
        <authorList>
            <person name="Ruckert C."/>
            <person name="Albersmeier A."/>
            <person name="Winkler A."/>
            <person name="Tauch A."/>
        </authorList>
    </citation>
    <scope>NUCLEOTIDE SEQUENCE [LARGE SCALE GENOMIC DNA]</scope>
    <source>
        <strain evidence="1 2">DSM 45586</strain>
    </source>
</reference>
<organism evidence="1 2">
    <name type="scientific">Corynebacterium epidermidicanis</name>
    <dbReference type="NCBI Taxonomy" id="1050174"/>
    <lineage>
        <taxon>Bacteria</taxon>
        <taxon>Bacillati</taxon>
        <taxon>Actinomycetota</taxon>
        <taxon>Actinomycetes</taxon>
        <taxon>Mycobacteriales</taxon>
        <taxon>Corynebacteriaceae</taxon>
        <taxon>Corynebacterium</taxon>
    </lineage>
</organism>
<dbReference type="EMBL" id="CP011541">
    <property type="protein sequence ID" value="AKK01973.1"/>
    <property type="molecule type" value="Genomic_DNA"/>
</dbReference>
<keyword evidence="2" id="KW-1185">Reference proteome</keyword>
<evidence type="ECO:0000313" key="1">
    <source>
        <dbReference type="EMBL" id="AKK01973.1"/>
    </source>
</evidence>
<gene>
    <name evidence="1" type="ORF">CEPID_00395</name>
</gene>
<sequence>MKEILPEHVVQSWLAVIPRVPAEVPLEIQGVAKHMEHPLTFAFHCDGSWPAVELAAQIPFLIGRENDDSATFALSDGRVVADPHYHFADDRLIDIFMMSISDLFSNGPVTFVMDFAQGWEFELTSLPGTFDTINEQDFLEPIQLGGIADSRMTPQVVDAFLALLADEEVSPQAKAAMMRGRLMLDFPPIPPEDLAFYLRHYLPFRFSASDSQVLTNTQINPQMMAVAHDVAEIVRYVADQPGARIKLLKSGSWPAGDIRKLTQTASFSEELLDVLDGQNPRSILHDPHFSQILNLAHLMMDSSDTYLELGSEAALCLAVDEVLLEQWVLYILCDEAQQLVEDPYNRPSPPQFAGIEFSEELQNILSGGLGLLEDSDDAEDFEDMFEAAMRNLDLPPEVEKELREQMFKGLSFDD</sequence>
<accession>A0A0G3GQX9</accession>
<name>A0A0G3GQX9_9CORY</name>